<reference evidence="3" key="1">
    <citation type="submission" date="2022-12" db="EMBL/GenBank/DDBJ databases">
        <title>Jiella pelagia sp. nov., isolated from phosphonate enriched culture of Northwest Pacific surface seawater.</title>
        <authorList>
            <person name="Shin D.Y."/>
            <person name="Hwang C.Y."/>
        </authorList>
    </citation>
    <scope>NUCLEOTIDE SEQUENCE</scope>
    <source>
        <strain evidence="3">HL-NP1</strain>
    </source>
</reference>
<keyword evidence="1 3" id="KW-0378">Hydrolase</keyword>
<dbReference type="Gene3D" id="3.40.50.1820">
    <property type="entry name" value="alpha/beta hydrolase"/>
    <property type="match status" value="1"/>
</dbReference>
<dbReference type="PANTHER" id="PTHR48081:SF8">
    <property type="entry name" value="ALPHA_BETA HYDROLASE FOLD-3 DOMAIN-CONTAINING PROTEIN-RELATED"/>
    <property type="match status" value="1"/>
</dbReference>
<dbReference type="EMBL" id="CP114029">
    <property type="protein sequence ID" value="WAP71045.1"/>
    <property type="molecule type" value="Genomic_DNA"/>
</dbReference>
<evidence type="ECO:0000313" key="3">
    <source>
        <dbReference type="EMBL" id="WAP71045.1"/>
    </source>
</evidence>
<dbReference type="SUPFAM" id="SSF53474">
    <property type="entry name" value="alpha/beta-Hydrolases"/>
    <property type="match status" value="1"/>
</dbReference>
<accession>A0ABY7CB92</accession>
<protein>
    <submittedName>
        <fullName evidence="3">Alpha/beta hydrolase</fullName>
    </submittedName>
</protein>
<gene>
    <name evidence="3" type="ORF">OH818_02925</name>
</gene>
<dbReference type="InterPro" id="IPR013094">
    <property type="entry name" value="AB_hydrolase_3"/>
</dbReference>
<organism evidence="3 4">
    <name type="scientific">Jiella pelagia</name>
    <dbReference type="NCBI Taxonomy" id="2986949"/>
    <lineage>
        <taxon>Bacteria</taxon>
        <taxon>Pseudomonadati</taxon>
        <taxon>Pseudomonadota</taxon>
        <taxon>Alphaproteobacteria</taxon>
        <taxon>Hyphomicrobiales</taxon>
        <taxon>Aurantimonadaceae</taxon>
        <taxon>Jiella</taxon>
    </lineage>
</organism>
<dbReference type="Proteomes" id="UP001164020">
    <property type="component" value="Chromosome"/>
</dbReference>
<dbReference type="Pfam" id="PF07859">
    <property type="entry name" value="Abhydrolase_3"/>
    <property type="match status" value="1"/>
</dbReference>
<evidence type="ECO:0000259" key="2">
    <source>
        <dbReference type="Pfam" id="PF07859"/>
    </source>
</evidence>
<evidence type="ECO:0000313" key="4">
    <source>
        <dbReference type="Proteomes" id="UP001164020"/>
    </source>
</evidence>
<feature type="domain" description="Alpha/beta hydrolase fold-3" evidence="2">
    <location>
        <begin position="64"/>
        <end position="269"/>
    </location>
</feature>
<dbReference type="InterPro" id="IPR050300">
    <property type="entry name" value="GDXG_lipolytic_enzyme"/>
</dbReference>
<keyword evidence="4" id="KW-1185">Reference proteome</keyword>
<name>A0ABY7CB92_9HYPH</name>
<dbReference type="InterPro" id="IPR029058">
    <property type="entry name" value="AB_hydrolase_fold"/>
</dbReference>
<dbReference type="GO" id="GO:0016787">
    <property type="term" value="F:hydrolase activity"/>
    <property type="evidence" value="ECO:0007669"/>
    <property type="project" value="UniProtKB-KW"/>
</dbReference>
<dbReference type="PANTHER" id="PTHR48081">
    <property type="entry name" value="AB HYDROLASE SUPERFAMILY PROTEIN C4A8.06C"/>
    <property type="match status" value="1"/>
</dbReference>
<evidence type="ECO:0000256" key="1">
    <source>
        <dbReference type="ARBA" id="ARBA00022801"/>
    </source>
</evidence>
<proteinExistence type="predicted"/>
<sequence>MSEAGAPSLADLTPEAARIQYDQGYAGLQLPHEDVEEATVGTWEGLRVKIWRGHGAPRSGGRALLYLHGGGWVIGAIESHEQICRRIANRTRSVVVAPDYRLAPETHFPGGIEDCVKALSHLHERAGALGIDPTRIAVGGDSAGGNLAAVLALLARDGAAPPVAAQLLIYPNTDQAQDGESFRQFGEGHGLTTREMAWFRQHYLPTQEARQDWRAAPLLAPSLAGLAPAAVVLAGHDVLYSEGAAYAARLEAESRATVRCWPGQIHGFVSMSALIPEATEALDWICERWGSSSTDLSPN</sequence>